<dbReference type="InterPro" id="IPR016064">
    <property type="entry name" value="NAD/diacylglycerol_kinase_sf"/>
</dbReference>
<sequence>MSTPVSESPYVHQRFDAALSAASALQELSAEDIQSSRLSHAHFVQTATGVRRIAKHLGKASVHIDVTKVMIITKARDNSLVYLTRDMARWLMDRGVVVYVDAKLEKSGRFDAPTLTANTPARMLRYWTAEMATQKPELFDLVITLGGDGTVLWASWLFQGTAPPVIPFALGSLGFLTNFEYHDFGKHLTKAMTQGVHVHLRMRFTCTVFKREMNPETGKRDKHHSKIGRHEVLNEIVVDRGPSPFISMLELYGDDNLLTIVQADGLILSTPTGSTAYSLSAGGSLVHPEIPAICVTPICPHTLSFRPMLLPDSMTLKVVVPRKNSRTSAWVSFDGRSRVELKSGDYITVRASKFPFPTVIRSDMDYIESVSRTLKWNTRELQKPLTSLSRPASTVSVNRSASLHASSSVPSGAGYSRLRSRSMKGTPGVMTPISQLTAALPTIQQSTPSVPNTTNSNTPTSTGTANSNINNNYNPTTNPTTNTNTNPTTTTTQKPYNLRDNQPSRSNSRDNGTASLPQSFSTSYMPNTMPSGMTSTNSATPQQYSAASTTCLNSPPVTRGFTPIQQQSPAQIQAFESMIDFDIDDEGTSTFADCSRRGGLVMSPTSVFSPTGSNDGMLTLDDLGKQVSDSDSDSYHSSEYEEEEYDIDIDLAHKTENLHVLDKDEDRNNEQEDTK</sequence>
<feature type="compositionally biased region" description="Basic and acidic residues" evidence="6">
    <location>
        <begin position="650"/>
        <end position="675"/>
    </location>
</feature>
<dbReference type="VEuPathDB" id="FungiDB:YALI1_E32908g"/>
<name>A0A1H6PZR6_YARLL</name>
<evidence type="ECO:0000313" key="7">
    <source>
        <dbReference type="EMBL" id="AOW06058.1"/>
    </source>
</evidence>
<dbReference type="SUPFAM" id="SSF111331">
    <property type="entry name" value="NAD kinase/diacylglycerol kinase-like"/>
    <property type="match status" value="1"/>
</dbReference>
<feature type="compositionally biased region" description="Low complexity" evidence="6">
    <location>
        <begin position="396"/>
        <end position="411"/>
    </location>
</feature>
<dbReference type="PANTHER" id="PTHR20275:SF0">
    <property type="entry name" value="NAD KINASE"/>
    <property type="match status" value="1"/>
</dbReference>
<evidence type="ECO:0000256" key="5">
    <source>
        <dbReference type="ARBA" id="ARBA00023027"/>
    </source>
</evidence>
<dbReference type="InterPro" id="IPR002504">
    <property type="entry name" value="NADK"/>
</dbReference>
<proteinExistence type="inferred from homology"/>
<evidence type="ECO:0000256" key="3">
    <source>
        <dbReference type="ARBA" id="ARBA00022777"/>
    </source>
</evidence>
<dbReference type="InterPro" id="IPR017437">
    <property type="entry name" value="ATP-NAD_kinase_PpnK-typ_C"/>
</dbReference>
<organism evidence="7 8">
    <name type="scientific">Yarrowia lipolytica</name>
    <name type="common">Candida lipolytica</name>
    <dbReference type="NCBI Taxonomy" id="4952"/>
    <lineage>
        <taxon>Eukaryota</taxon>
        <taxon>Fungi</taxon>
        <taxon>Dikarya</taxon>
        <taxon>Ascomycota</taxon>
        <taxon>Saccharomycotina</taxon>
        <taxon>Dipodascomycetes</taxon>
        <taxon>Dipodascales</taxon>
        <taxon>Dipodascales incertae sedis</taxon>
        <taxon>Yarrowia</taxon>
    </lineage>
</organism>
<reference evidence="7 8" key="1">
    <citation type="journal article" date="2016" name="PLoS ONE">
        <title>Sequence Assembly of Yarrowia lipolytica Strain W29/CLIB89 Shows Transposable Element Diversity.</title>
        <authorList>
            <person name="Magnan C."/>
            <person name="Yu J."/>
            <person name="Chang I."/>
            <person name="Jahn E."/>
            <person name="Kanomata Y."/>
            <person name="Wu J."/>
            <person name="Zeller M."/>
            <person name="Oakes M."/>
            <person name="Baldi P."/>
            <person name="Sandmeyer S."/>
        </authorList>
    </citation>
    <scope>NUCLEOTIDE SEQUENCE [LARGE SCALE GENOMIC DNA]</scope>
    <source>
        <strain evidence="8">CLIB89(W29)</strain>
    </source>
</reference>
<dbReference type="InterPro" id="IPR017438">
    <property type="entry name" value="ATP-NAD_kinase_N"/>
</dbReference>
<dbReference type="Gene3D" id="3.40.50.10330">
    <property type="entry name" value="Probable inorganic polyphosphate/atp-NAD kinase, domain 1"/>
    <property type="match status" value="1"/>
</dbReference>
<accession>A0A1H6PZR6</accession>
<dbReference type="Pfam" id="PF01513">
    <property type="entry name" value="NAD_kinase"/>
    <property type="match status" value="1"/>
</dbReference>
<feature type="compositionally biased region" description="Low complexity" evidence="6">
    <location>
        <begin position="446"/>
        <end position="492"/>
    </location>
</feature>
<dbReference type="GO" id="GO:0006741">
    <property type="term" value="P:NADP+ biosynthetic process"/>
    <property type="evidence" value="ECO:0007669"/>
    <property type="project" value="InterPro"/>
</dbReference>
<evidence type="ECO:0000256" key="1">
    <source>
        <dbReference type="ARBA" id="ARBA00010995"/>
    </source>
</evidence>
<protein>
    <submittedName>
        <fullName evidence="7">Uncharacterized protein</fullName>
    </submittedName>
</protein>
<feature type="compositionally biased region" description="Polar residues" evidence="6">
    <location>
        <begin position="493"/>
        <end position="540"/>
    </location>
</feature>
<keyword evidence="4" id="KW-0521">NADP</keyword>
<feature type="compositionally biased region" description="Acidic residues" evidence="6">
    <location>
        <begin position="640"/>
        <end position="649"/>
    </location>
</feature>
<dbReference type="OrthoDB" id="24581at2759"/>
<evidence type="ECO:0000256" key="6">
    <source>
        <dbReference type="SAM" id="MobiDB-lite"/>
    </source>
</evidence>
<feature type="region of interest" description="Disordered" evidence="6">
    <location>
        <begin position="384"/>
        <end position="430"/>
    </location>
</feature>
<dbReference type="GO" id="GO:0019674">
    <property type="term" value="P:NAD+ metabolic process"/>
    <property type="evidence" value="ECO:0007669"/>
    <property type="project" value="InterPro"/>
</dbReference>
<evidence type="ECO:0000313" key="8">
    <source>
        <dbReference type="Proteomes" id="UP000182444"/>
    </source>
</evidence>
<dbReference type="AlphaFoldDB" id="A0A1H6PZR6"/>
<dbReference type="Gene3D" id="2.60.200.30">
    <property type="entry name" value="Probable inorganic polyphosphate/atp-NAD kinase, domain 2"/>
    <property type="match status" value="1"/>
</dbReference>
<dbReference type="GO" id="GO:0003951">
    <property type="term" value="F:NAD+ kinase activity"/>
    <property type="evidence" value="ECO:0007669"/>
    <property type="project" value="InterPro"/>
</dbReference>
<dbReference type="VEuPathDB" id="FungiDB:YALI0_E27874g"/>
<dbReference type="FunFam" id="2.60.200.30:FF:000005">
    <property type="entry name" value="NAD+ kinase Utr1"/>
    <property type="match status" value="1"/>
</dbReference>
<evidence type="ECO:0000256" key="2">
    <source>
        <dbReference type="ARBA" id="ARBA00022679"/>
    </source>
</evidence>
<gene>
    <name evidence="7" type="ORF">YALI1_E32908g</name>
</gene>
<dbReference type="PANTHER" id="PTHR20275">
    <property type="entry name" value="NAD KINASE"/>
    <property type="match status" value="1"/>
</dbReference>
<dbReference type="KEGG" id="yli:2912223"/>
<dbReference type="HAMAP" id="MF_00361">
    <property type="entry name" value="NAD_kinase"/>
    <property type="match status" value="1"/>
</dbReference>
<comment type="similarity">
    <text evidence="1">Belongs to the NAD kinase family.</text>
</comment>
<dbReference type="eggNOG" id="KOG2178">
    <property type="taxonomic scope" value="Eukaryota"/>
</dbReference>
<feature type="region of interest" description="Disordered" evidence="6">
    <location>
        <begin position="623"/>
        <end position="675"/>
    </location>
</feature>
<keyword evidence="2" id="KW-0808">Transferase</keyword>
<dbReference type="EMBL" id="CP017557">
    <property type="protein sequence ID" value="AOW06058.1"/>
    <property type="molecule type" value="Genomic_DNA"/>
</dbReference>
<keyword evidence="5" id="KW-0520">NAD</keyword>
<evidence type="ECO:0000256" key="4">
    <source>
        <dbReference type="ARBA" id="ARBA00022857"/>
    </source>
</evidence>
<keyword evidence="3" id="KW-0418">Kinase</keyword>
<dbReference type="GeneID" id="2912223"/>
<dbReference type="RefSeq" id="XP_504486.1">
    <property type="nucleotide sequence ID" value="XM_504486.3"/>
</dbReference>
<feature type="compositionally biased region" description="Polar residues" evidence="6">
    <location>
        <begin position="384"/>
        <end position="395"/>
    </location>
</feature>
<dbReference type="Proteomes" id="UP000182444">
    <property type="component" value="Chromosome 1E"/>
</dbReference>
<dbReference type="Pfam" id="PF20143">
    <property type="entry name" value="NAD_kinase_C"/>
    <property type="match status" value="1"/>
</dbReference>
<feature type="region of interest" description="Disordered" evidence="6">
    <location>
        <begin position="444"/>
        <end position="540"/>
    </location>
</feature>